<dbReference type="PROSITE" id="PS51192">
    <property type="entry name" value="HELICASE_ATP_BIND_1"/>
    <property type="match status" value="1"/>
</dbReference>
<dbReference type="InterPro" id="IPR027417">
    <property type="entry name" value="P-loop_NTPase"/>
</dbReference>
<feature type="compositionally biased region" description="Basic and acidic residues" evidence="7">
    <location>
        <begin position="89"/>
        <end position="112"/>
    </location>
</feature>
<dbReference type="GO" id="GO:0003676">
    <property type="term" value="F:nucleic acid binding"/>
    <property type="evidence" value="ECO:0007669"/>
    <property type="project" value="InterPro"/>
</dbReference>
<evidence type="ECO:0000259" key="8">
    <source>
        <dbReference type="PROSITE" id="PS51192"/>
    </source>
</evidence>
<dbReference type="Pfam" id="PF00271">
    <property type="entry name" value="Helicase_C"/>
    <property type="match status" value="1"/>
</dbReference>
<dbReference type="PANTHER" id="PTHR47959">
    <property type="entry name" value="ATP-DEPENDENT RNA HELICASE RHLE-RELATED"/>
    <property type="match status" value="1"/>
</dbReference>
<dbReference type="GO" id="GO:0005524">
    <property type="term" value="F:ATP binding"/>
    <property type="evidence" value="ECO:0007669"/>
    <property type="project" value="UniProtKB-KW"/>
</dbReference>
<dbReference type="PROSITE" id="PS51194">
    <property type="entry name" value="HELICASE_CTER"/>
    <property type="match status" value="1"/>
</dbReference>
<dbReference type="GO" id="GO:0016787">
    <property type="term" value="F:hydrolase activity"/>
    <property type="evidence" value="ECO:0007669"/>
    <property type="project" value="UniProtKB-KW"/>
</dbReference>
<dbReference type="GO" id="GO:0003724">
    <property type="term" value="F:RNA helicase activity"/>
    <property type="evidence" value="ECO:0007669"/>
    <property type="project" value="InterPro"/>
</dbReference>
<dbReference type="EMBL" id="HBGH01006564">
    <property type="protein sequence ID" value="CAD9231376.1"/>
    <property type="molecule type" value="Transcribed_RNA"/>
</dbReference>
<keyword evidence="3 6" id="KW-0347">Helicase</keyword>
<dbReference type="InterPro" id="IPR000629">
    <property type="entry name" value="RNA-helicase_DEAD-box_CS"/>
</dbReference>
<evidence type="ECO:0000256" key="6">
    <source>
        <dbReference type="RuleBase" id="RU000492"/>
    </source>
</evidence>
<evidence type="ECO:0008006" key="12">
    <source>
        <dbReference type="Google" id="ProtNLM"/>
    </source>
</evidence>
<dbReference type="PROSITE" id="PS00039">
    <property type="entry name" value="DEAD_ATP_HELICASE"/>
    <property type="match status" value="1"/>
</dbReference>
<feature type="compositionally biased region" description="Basic and acidic residues" evidence="7">
    <location>
        <begin position="614"/>
        <end position="625"/>
    </location>
</feature>
<dbReference type="PANTHER" id="PTHR47959:SF14">
    <property type="entry name" value="DEAD-BOX ATP-DEPENDENT RNA HELICASE 28"/>
    <property type="match status" value="1"/>
</dbReference>
<feature type="compositionally biased region" description="Basic and acidic residues" evidence="7">
    <location>
        <begin position="119"/>
        <end position="131"/>
    </location>
</feature>
<dbReference type="AlphaFoldDB" id="A0A7S1TB49"/>
<accession>A0A7S1TB49</accession>
<organism evidence="11">
    <name type="scientific">Compsopogon caeruleus</name>
    <dbReference type="NCBI Taxonomy" id="31354"/>
    <lineage>
        <taxon>Eukaryota</taxon>
        <taxon>Rhodophyta</taxon>
        <taxon>Compsopogonophyceae</taxon>
        <taxon>Compsopogonales</taxon>
        <taxon>Compsopogonaceae</taxon>
        <taxon>Compsopogon</taxon>
    </lineage>
</organism>
<feature type="domain" description="Helicase ATP-binding" evidence="8">
    <location>
        <begin position="190"/>
        <end position="369"/>
    </location>
</feature>
<feature type="domain" description="Helicase C-terminal" evidence="9">
    <location>
        <begin position="380"/>
        <end position="551"/>
    </location>
</feature>
<proteinExistence type="inferred from homology"/>
<dbReference type="CDD" id="cd17947">
    <property type="entry name" value="DEADc_DDX27"/>
    <property type="match status" value="1"/>
</dbReference>
<reference evidence="11" key="1">
    <citation type="submission" date="2021-01" db="EMBL/GenBank/DDBJ databases">
        <authorList>
            <person name="Corre E."/>
            <person name="Pelletier E."/>
            <person name="Niang G."/>
            <person name="Scheremetjew M."/>
            <person name="Finn R."/>
            <person name="Kale V."/>
            <person name="Holt S."/>
            <person name="Cochrane G."/>
            <person name="Meng A."/>
            <person name="Brown T."/>
            <person name="Cohen L."/>
        </authorList>
    </citation>
    <scope>NUCLEOTIDE SEQUENCE</scope>
    <source>
        <strain evidence="11">SAG 36.94</strain>
    </source>
</reference>
<keyword evidence="4 6" id="KW-0067">ATP-binding</keyword>
<feature type="compositionally biased region" description="Low complexity" evidence="7">
    <location>
        <begin position="1"/>
        <end position="16"/>
    </location>
</feature>
<evidence type="ECO:0000313" key="11">
    <source>
        <dbReference type="EMBL" id="CAD9231376.1"/>
    </source>
</evidence>
<dbReference type="InterPro" id="IPR050079">
    <property type="entry name" value="DEAD_box_RNA_helicase"/>
</dbReference>
<feature type="domain" description="DEAD-box RNA helicase Q" evidence="10">
    <location>
        <begin position="159"/>
        <end position="187"/>
    </location>
</feature>
<keyword evidence="1 6" id="KW-0547">Nucleotide-binding</keyword>
<evidence type="ECO:0000256" key="4">
    <source>
        <dbReference type="ARBA" id="ARBA00022840"/>
    </source>
</evidence>
<feature type="region of interest" description="Disordered" evidence="7">
    <location>
        <begin position="1"/>
        <end position="31"/>
    </location>
</feature>
<dbReference type="Gene3D" id="3.40.50.300">
    <property type="entry name" value="P-loop containing nucleotide triphosphate hydrolases"/>
    <property type="match status" value="2"/>
</dbReference>
<dbReference type="InterPro" id="IPR011545">
    <property type="entry name" value="DEAD/DEAH_box_helicase_dom"/>
</dbReference>
<evidence type="ECO:0000259" key="10">
    <source>
        <dbReference type="PROSITE" id="PS51195"/>
    </source>
</evidence>
<sequence length="625" mass="69424">MELSSGSSSSSSSSLLNLPAEVGQNQPGRDSDFFAGVVSSRVTKRHAWELGPARNAARPLGPGQTTVEHKVGQVLHQRKAKRARLVRDAKMGGEDEGERDHHGVDAKGKDVTRSVVDGGNERRSHEDKVLEEGDEVVDVSDEGGLESHENPVEEEHHGLTFSDLMLSKPLLKAVAGLGWTTATPVQQATIPAILSGRDLCGSAVTGSGKTAAFILPILERLLQGRAFRTSQLHTSTKVVVLSPTRELAVQCQAVVVALARHTSIRCAMAVGGLGSRSQETDLRTRPEIVVATPGRLIDHLRNTKDFAVDEVEILVMDEADRLLELGFKEEVEELLRYFSSTRQTLLFSATMTPQVEWLVKLSLEKPLKVAVNPLFDVASTLTQEFVKVKGASLENNKDAVLLSLCSRSFRSKTIVFFGQKHVAHRFMLLFGLAELKAAELHGNMTQGQRLEALEQFRDEERDFLLCTDLAARGLDIVGVRTVINFDMPRTLTDYIHRVGRTARAGAAGRAISLIEEQDRKLLKQIHKRARSKLAARIIPSDSIRTWRQRIDAMTPEVQQILSVERQEKELRAAQVQLNRADHLVHHAEEIYSRPKRTWFRTASNPPEASRTRARNRDSKRGRSRR</sequence>
<feature type="short sequence motif" description="Q motif" evidence="5">
    <location>
        <begin position="159"/>
        <end position="187"/>
    </location>
</feature>
<evidence type="ECO:0000259" key="9">
    <source>
        <dbReference type="PROSITE" id="PS51194"/>
    </source>
</evidence>
<evidence type="ECO:0000256" key="1">
    <source>
        <dbReference type="ARBA" id="ARBA00022741"/>
    </source>
</evidence>
<dbReference type="Pfam" id="PF00270">
    <property type="entry name" value="DEAD"/>
    <property type="match status" value="1"/>
</dbReference>
<gene>
    <name evidence="11" type="ORF">CCAE0312_LOCUS3432</name>
</gene>
<dbReference type="GO" id="GO:0005829">
    <property type="term" value="C:cytosol"/>
    <property type="evidence" value="ECO:0007669"/>
    <property type="project" value="TreeGrafter"/>
</dbReference>
<protein>
    <recommendedName>
        <fullName evidence="12">ATP-dependent RNA helicase</fullName>
    </recommendedName>
</protein>
<feature type="region of interest" description="Disordered" evidence="7">
    <location>
        <begin position="597"/>
        <end position="625"/>
    </location>
</feature>
<dbReference type="InterPro" id="IPR001650">
    <property type="entry name" value="Helicase_C-like"/>
</dbReference>
<dbReference type="CDD" id="cd18787">
    <property type="entry name" value="SF2_C_DEAD"/>
    <property type="match status" value="1"/>
</dbReference>
<dbReference type="SMART" id="SM00490">
    <property type="entry name" value="HELICc"/>
    <property type="match status" value="1"/>
</dbReference>
<dbReference type="InterPro" id="IPR014014">
    <property type="entry name" value="RNA_helicase_DEAD_Q_motif"/>
</dbReference>
<keyword evidence="2 6" id="KW-0378">Hydrolase</keyword>
<dbReference type="SUPFAM" id="SSF52540">
    <property type="entry name" value="P-loop containing nucleoside triphosphate hydrolases"/>
    <property type="match status" value="2"/>
</dbReference>
<name>A0A7S1TB49_9RHOD</name>
<comment type="similarity">
    <text evidence="6">Belongs to the DEAD box helicase family.</text>
</comment>
<dbReference type="SMART" id="SM00487">
    <property type="entry name" value="DEXDc"/>
    <property type="match status" value="1"/>
</dbReference>
<evidence type="ECO:0000256" key="7">
    <source>
        <dbReference type="SAM" id="MobiDB-lite"/>
    </source>
</evidence>
<dbReference type="PROSITE" id="PS51195">
    <property type="entry name" value="Q_MOTIF"/>
    <property type="match status" value="1"/>
</dbReference>
<evidence type="ECO:0000256" key="2">
    <source>
        <dbReference type="ARBA" id="ARBA00022801"/>
    </source>
</evidence>
<evidence type="ECO:0000256" key="3">
    <source>
        <dbReference type="ARBA" id="ARBA00022806"/>
    </source>
</evidence>
<feature type="compositionally biased region" description="Acidic residues" evidence="7">
    <location>
        <begin position="132"/>
        <end position="144"/>
    </location>
</feature>
<feature type="region of interest" description="Disordered" evidence="7">
    <location>
        <begin position="89"/>
        <end position="155"/>
    </location>
</feature>
<evidence type="ECO:0000256" key="5">
    <source>
        <dbReference type="PROSITE-ProRule" id="PRU00552"/>
    </source>
</evidence>
<feature type="compositionally biased region" description="Basic and acidic residues" evidence="7">
    <location>
        <begin position="145"/>
        <end position="155"/>
    </location>
</feature>
<dbReference type="InterPro" id="IPR014001">
    <property type="entry name" value="Helicase_ATP-bd"/>
</dbReference>